<gene>
    <name evidence="2" type="ORF">EYF80_006872</name>
</gene>
<name>A0A4Z2IY58_9TELE</name>
<evidence type="ECO:0000256" key="1">
    <source>
        <dbReference type="SAM" id="MobiDB-lite"/>
    </source>
</evidence>
<dbReference type="AlphaFoldDB" id="A0A4Z2IY58"/>
<dbReference type="EMBL" id="SRLO01000036">
    <property type="protein sequence ID" value="TNN82915.1"/>
    <property type="molecule type" value="Genomic_DNA"/>
</dbReference>
<accession>A0A4Z2IY58</accession>
<feature type="region of interest" description="Disordered" evidence="1">
    <location>
        <begin position="38"/>
        <end position="114"/>
    </location>
</feature>
<comment type="caution">
    <text evidence="2">The sequence shown here is derived from an EMBL/GenBank/DDBJ whole genome shotgun (WGS) entry which is preliminary data.</text>
</comment>
<feature type="compositionally biased region" description="Polar residues" evidence="1">
    <location>
        <begin position="77"/>
        <end position="108"/>
    </location>
</feature>
<evidence type="ECO:0000313" key="2">
    <source>
        <dbReference type="EMBL" id="TNN82915.1"/>
    </source>
</evidence>
<organism evidence="2 3">
    <name type="scientific">Liparis tanakae</name>
    <name type="common">Tanaka's snailfish</name>
    <dbReference type="NCBI Taxonomy" id="230148"/>
    <lineage>
        <taxon>Eukaryota</taxon>
        <taxon>Metazoa</taxon>
        <taxon>Chordata</taxon>
        <taxon>Craniata</taxon>
        <taxon>Vertebrata</taxon>
        <taxon>Euteleostomi</taxon>
        <taxon>Actinopterygii</taxon>
        <taxon>Neopterygii</taxon>
        <taxon>Teleostei</taxon>
        <taxon>Neoteleostei</taxon>
        <taxon>Acanthomorphata</taxon>
        <taxon>Eupercaria</taxon>
        <taxon>Perciformes</taxon>
        <taxon>Cottioidei</taxon>
        <taxon>Cottales</taxon>
        <taxon>Liparidae</taxon>
        <taxon>Liparis</taxon>
    </lineage>
</organism>
<feature type="compositionally biased region" description="Polar residues" evidence="1">
    <location>
        <begin position="38"/>
        <end position="49"/>
    </location>
</feature>
<reference evidence="2 3" key="1">
    <citation type="submission" date="2019-03" db="EMBL/GenBank/DDBJ databases">
        <title>First draft genome of Liparis tanakae, snailfish: a comprehensive survey of snailfish specific genes.</title>
        <authorList>
            <person name="Kim W."/>
            <person name="Song I."/>
            <person name="Jeong J.-H."/>
            <person name="Kim D."/>
            <person name="Kim S."/>
            <person name="Ryu S."/>
            <person name="Song J.Y."/>
            <person name="Lee S.K."/>
        </authorList>
    </citation>
    <scope>NUCLEOTIDE SEQUENCE [LARGE SCALE GENOMIC DNA]</scope>
    <source>
        <tissue evidence="2">Muscle</tissue>
    </source>
</reference>
<keyword evidence="3" id="KW-1185">Reference proteome</keyword>
<protein>
    <submittedName>
        <fullName evidence="2">Uncharacterized protein</fullName>
    </submittedName>
</protein>
<evidence type="ECO:0000313" key="3">
    <source>
        <dbReference type="Proteomes" id="UP000314294"/>
    </source>
</evidence>
<sequence>MEKHSCPLLTSQLGFSRISIPVGLTLAALDEYGSSNKAQTFGCQTSQQPLDLPGESSMPNRLGISRSSSASGSGGSNVIQQHGSTSVSSIPQYASSSSNSGPQTSAGQCSLPVR</sequence>
<proteinExistence type="predicted"/>
<dbReference type="Proteomes" id="UP000314294">
    <property type="component" value="Unassembled WGS sequence"/>
</dbReference>